<protein>
    <submittedName>
        <fullName evidence="2">Uncharacterized protein LOC103524116</fullName>
    </submittedName>
</protein>
<dbReference type="PROSITE" id="PS50879">
    <property type="entry name" value="RNASE_H_1"/>
    <property type="match status" value="1"/>
</dbReference>
<evidence type="ECO:0000313" key="3">
    <source>
        <dbReference type="Proteomes" id="UP000887159"/>
    </source>
</evidence>
<dbReference type="SUPFAM" id="SSF53098">
    <property type="entry name" value="Ribonuclease H-like"/>
    <property type="match status" value="1"/>
</dbReference>
<feature type="domain" description="RNase H type-1" evidence="1">
    <location>
        <begin position="63"/>
        <end position="176"/>
    </location>
</feature>
<keyword evidence="3" id="KW-1185">Reference proteome</keyword>
<dbReference type="InterPro" id="IPR036397">
    <property type="entry name" value="RNaseH_sf"/>
</dbReference>
<name>A0A8X6WFY2_TRICX</name>
<dbReference type="Gene3D" id="3.30.420.10">
    <property type="entry name" value="Ribonuclease H-like superfamily/Ribonuclease H"/>
    <property type="match status" value="1"/>
</dbReference>
<gene>
    <name evidence="2" type="primary">LOC103524116</name>
    <name evidence="2" type="ORF">TNCV_4982931</name>
</gene>
<dbReference type="Proteomes" id="UP000887159">
    <property type="component" value="Unassembled WGS sequence"/>
</dbReference>
<sequence>MDSGRRLKTQPGFVQGVLELKEQLDLDFVPEPLVSSLHPTIDKGFRICTELNPGSFQKRTLTTLEQECITTLLSFYLTGKFTTAFDGEVAALQVTLSQLHCHLNSFTRTVVFCDSKTAIFGVNSNSPPASSNILDSKKLLKSMSEYSKQIILQWILGHCGVTGNEFANHLAKKGASIQQITRKAVPFICAKRIIK</sequence>
<dbReference type="InterPro" id="IPR002156">
    <property type="entry name" value="RNaseH_domain"/>
</dbReference>
<comment type="caution">
    <text evidence="2">The sequence shown here is derived from an EMBL/GenBank/DDBJ whole genome shotgun (WGS) entry which is preliminary data.</text>
</comment>
<dbReference type="GO" id="GO:0004523">
    <property type="term" value="F:RNA-DNA hybrid ribonuclease activity"/>
    <property type="evidence" value="ECO:0007669"/>
    <property type="project" value="InterPro"/>
</dbReference>
<accession>A0A8X6WFY2</accession>
<evidence type="ECO:0000313" key="2">
    <source>
        <dbReference type="EMBL" id="GFY34090.1"/>
    </source>
</evidence>
<dbReference type="AlphaFoldDB" id="A0A8X6WFY2"/>
<reference evidence="2" key="1">
    <citation type="submission" date="2020-08" db="EMBL/GenBank/DDBJ databases">
        <title>Multicomponent nature underlies the extraordinary mechanical properties of spider dragline silk.</title>
        <authorList>
            <person name="Kono N."/>
            <person name="Nakamura H."/>
            <person name="Mori M."/>
            <person name="Yoshida Y."/>
            <person name="Ohtoshi R."/>
            <person name="Malay A.D."/>
            <person name="Moran D.A.P."/>
            <person name="Tomita M."/>
            <person name="Numata K."/>
            <person name="Arakawa K."/>
        </authorList>
    </citation>
    <scope>NUCLEOTIDE SEQUENCE</scope>
</reference>
<dbReference type="EMBL" id="BMAU01021421">
    <property type="protein sequence ID" value="GFY34090.1"/>
    <property type="molecule type" value="Genomic_DNA"/>
</dbReference>
<dbReference type="InterPro" id="IPR012337">
    <property type="entry name" value="RNaseH-like_sf"/>
</dbReference>
<proteinExistence type="predicted"/>
<dbReference type="GO" id="GO:0003676">
    <property type="term" value="F:nucleic acid binding"/>
    <property type="evidence" value="ECO:0007669"/>
    <property type="project" value="InterPro"/>
</dbReference>
<organism evidence="2 3">
    <name type="scientific">Trichonephila clavipes</name>
    <name type="common">Golden silk orbweaver</name>
    <name type="synonym">Nephila clavipes</name>
    <dbReference type="NCBI Taxonomy" id="2585209"/>
    <lineage>
        <taxon>Eukaryota</taxon>
        <taxon>Metazoa</taxon>
        <taxon>Ecdysozoa</taxon>
        <taxon>Arthropoda</taxon>
        <taxon>Chelicerata</taxon>
        <taxon>Arachnida</taxon>
        <taxon>Araneae</taxon>
        <taxon>Araneomorphae</taxon>
        <taxon>Entelegynae</taxon>
        <taxon>Araneoidea</taxon>
        <taxon>Nephilidae</taxon>
        <taxon>Trichonephila</taxon>
    </lineage>
</organism>
<evidence type="ECO:0000259" key="1">
    <source>
        <dbReference type="PROSITE" id="PS50879"/>
    </source>
</evidence>
<dbReference type="Pfam" id="PF00075">
    <property type="entry name" value="RNase_H"/>
    <property type="match status" value="1"/>
</dbReference>